<evidence type="ECO:0000256" key="4">
    <source>
        <dbReference type="ARBA" id="ARBA00022827"/>
    </source>
</evidence>
<organism evidence="8 9">
    <name type="scientific">Pleurostoma richardsiae</name>
    <dbReference type="NCBI Taxonomy" id="41990"/>
    <lineage>
        <taxon>Eukaryota</taxon>
        <taxon>Fungi</taxon>
        <taxon>Dikarya</taxon>
        <taxon>Ascomycota</taxon>
        <taxon>Pezizomycotina</taxon>
        <taxon>Sordariomycetes</taxon>
        <taxon>Sordariomycetidae</taxon>
        <taxon>Calosphaeriales</taxon>
        <taxon>Pleurostomataceae</taxon>
        <taxon>Pleurostoma</taxon>
    </lineage>
</organism>
<dbReference type="Gene3D" id="3.40.462.20">
    <property type="match status" value="1"/>
</dbReference>
<dbReference type="InterPro" id="IPR036318">
    <property type="entry name" value="FAD-bd_PCMH-like_sf"/>
</dbReference>
<dbReference type="Gene3D" id="3.30.465.10">
    <property type="match status" value="1"/>
</dbReference>
<evidence type="ECO:0000256" key="1">
    <source>
        <dbReference type="ARBA" id="ARBA00001974"/>
    </source>
</evidence>
<dbReference type="InterPro" id="IPR012951">
    <property type="entry name" value="BBE"/>
</dbReference>
<keyword evidence="9" id="KW-1185">Reference proteome</keyword>
<keyword evidence="4" id="KW-0274">FAD</keyword>
<proteinExistence type="inferred from homology"/>
<keyword evidence="3" id="KW-0285">Flavoprotein</keyword>
<dbReference type="PANTHER" id="PTHR42973:SF39">
    <property type="entry name" value="FAD-BINDING PCMH-TYPE DOMAIN-CONTAINING PROTEIN"/>
    <property type="match status" value="1"/>
</dbReference>
<dbReference type="PROSITE" id="PS51387">
    <property type="entry name" value="FAD_PCMH"/>
    <property type="match status" value="1"/>
</dbReference>
<gene>
    <name evidence="8" type="ORF">NKR23_g11807</name>
</gene>
<feature type="signal peptide" evidence="6">
    <location>
        <begin position="1"/>
        <end position="21"/>
    </location>
</feature>
<keyword evidence="5" id="KW-0560">Oxidoreductase</keyword>
<dbReference type="GO" id="GO:0016491">
    <property type="term" value="F:oxidoreductase activity"/>
    <property type="evidence" value="ECO:0007669"/>
    <property type="project" value="UniProtKB-KW"/>
</dbReference>
<protein>
    <submittedName>
        <fullName evidence="8">FAD binding domain-containing protein (Isoamyl alcohol oxidase)</fullName>
    </submittedName>
</protein>
<feature type="chain" id="PRO_5041447306" evidence="6">
    <location>
        <begin position="22"/>
        <end position="599"/>
    </location>
</feature>
<name>A0AA38R9Q2_9PEZI</name>
<evidence type="ECO:0000256" key="3">
    <source>
        <dbReference type="ARBA" id="ARBA00022630"/>
    </source>
</evidence>
<reference evidence="8" key="1">
    <citation type="submission" date="2022-07" db="EMBL/GenBank/DDBJ databases">
        <title>Fungi with potential for degradation of polypropylene.</title>
        <authorList>
            <person name="Gostincar C."/>
        </authorList>
    </citation>
    <scope>NUCLEOTIDE SEQUENCE</scope>
    <source>
        <strain evidence="8">EXF-13308</strain>
    </source>
</reference>
<feature type="domain" description="FAD-binding PCMH-type" evidence="7">
    <location>
        <begin position="120"/>
        <end position="300"/>
    </location>
</feature>
<dbReference type="AlphaFoldDB" id="A0AA38R9Q2"/>
<dbReference type="Pfam" id="PF01565">
    <property type="entry name" value="FAD_binding_4"/>
    <property type="match status" value="1"/>
</dbReference>
<comment type="similarity">
    <text evidence="2">Belongs to the oxygen-dependent FAD-linked oxidoreductase family.</text>
</comment>
<dbReference type="PANTHER" id="PTHR42973">
    <property type="entry name" value="BINDING OXIDOREDUCTASE, PUTATIVE (AFU_ORTHOLOGUE AFUA_1G17690)-RELATED"/>
    <property type="match status" value="1"/>
</dbReference>
<dbReference type="InterPro" id="IPR006094">
    <property type="entry name" value="Oxid_FAD_bind_N"/>
</dbReference>
<dbReference type="EMBL" id="JANBVO010000070">
    <property type="protein sequence ID" value="KAJ9131238.1"/>
    <property type="molecule type" value="Genomic_DNA"/>
</dbReference>
<dbReference type="InterPro" id="IPR016169">
    <property type="entry name" value="FAD-bd_PCMH_sub2"/>
</dbReference>
<dbReference type="InterPro" id="IPR050416">
    <property type="entry name" value="FAD-linked_Oxidoreductase"/>
</dbReference>
<dbReference type="InterPro" id="IPR016166">
    <property type="entry name" value="FAD-bd_PCMH"/>
</dbReference>
<evidence type="ECO:0000313" key="9">
    <source>
        <dbReference type="Proteomes" id="UP001174694"/>
    </source>
</evidence>
<accession>A0AA38R9Q2</accession>
<dbReference type="GO" id="GO:0071949">
    <property type="term" value="F:FAD binding"/>
    <property type="evidence" value="ECO:0007669"/>
    <property type="project" value="InterPro"/>
</dbReference>
<comment type="cofactor">
    <cofactor evidence="1">
        <name>FAD</name>
        <dbReference type="ChEBI" id="CHEBI:57692"/>
    </cofactor>
</comment>
<evidence type="ECO:0000256" key="6">
    <source>
        <dbReference type="SAM" id="SignalP"/>
    </source>
</evidence>
<dbReference type="SUPFAM" id="SSF56176">
    <property type="entry name" value="FAD-binding/transporter-associated domain-like"/>
    <property type="match status" value="1"/>
</dbReference>
<evidence type="ECO:0000256" key="2">
    <source>
        <dbReference type="ARBA" id="ARBA00005466"/>
    </source>
</evidence>
<evidence type="ECO:0000313" key="8">
    <source>
        <dbReference type="EMBL" id="KAJ9131238.1"/>
    </source>
</evidence>
<comment type="caution">
    <text evidence="8">The sequence shown here is derived from an EMBL/GenBank/DDBJ whole genome shotgun (WGS) entry which is preliminary data.</text>
</comment>
<keyword evidence="6" id="KW-0732">Signal</keyword>
<evidence type="ECO:0000259" key="7">
    <source>
        <dbReference type="PROSITE" id="PS51387"/>
    </source>
</evidence>
<evidence type="ECO:0000256" key="5">
    <source>
        <dbReference type="ARBA" id="ARBA00023002"/>
    </source>
</evidence>
<dbReference type="Pfam" id="PF08031">
    <property type="entry name" value="BBE"/>
    <property type="match status" value="1"/>
</dbReference>
<sequence>MAHKATLVVASLLGLCTLSQQQKPQCKTTPFDAAWPSDDEWYALNDTISGTLIEARPAASSCYSGNPFGSPYSCDEVEQGWNYSSFQALLPESVNYQLFANNSCLPPGTSGYTATKGCKVGCSPQYIVNATAEEHIATAVKWASDRNIRIVIKGTGHDLSGRSSGSYALSIWTHNFKQASYNTSWSLPGSNITSPVMTLGSGHTWGSASRFAAAYDKVIVGGQDETVGLGGHIQGGGHGPLSSRFGLAADQILQARVVTMQGVVLVVDDQQNEDLLWAIRGGGAGQYGIVTEYVLVAHPNPGNVIITPVTLNTANATVAAGWSAFAQLLAGIPDLMDLGITGSGIASAAAGSNGTTGRVTASASLYAYNSTAEAVLQALAPLQGSIRAASNGTITLTTSDVTAEPDFISFFNSINSSPSSAGGGSVMTSRLLGRADLSGLPIPTLTSYLQRVLVSQTVGGSALGVFGLQGGPGPRDVAEGRRGALNPAWRTAYVHLMSYGTYVNTTIAPSTALKSAADWLTDTVEPVWREWSPGMGAYMNEGNCFLTTFKEDFYGEPYDRLLEVKKKYDPTESLFVLSGVGSDAWDYDLNSGRLCQTQQ</sequence>
<dbReference type="Proteomes" id="UP001174694">
    <property type="component" value="Unassembled WGS sequence"/>
</dbReference>